<dbReference type="Gramene" id="TuG1812G0200000894.01.T01">
    <property type="protein sequence ID" value="TuG1812G0200000894.01.T01"/>
    <property type="gene ID" value="TuG1812G0200000894.01"/>
</dbReference>
<keyword evidence="2" id="KW-1185">Reference proteome</keyword>
<reference evidence="1" key="2">
    <citation type="submission" date="2018-03" db="EMBL/GenBank/DDBJ databases">
        <title>The Triticum urartu genome reveals the dynamic nature of wheat genome evolution.</title>
        <authorList>
            <person name="Ling H."/>
            <person name="Ma B."/>
            <person name="Shi X."/>
            <person name="Liu H."/>
            <person name="Dong L."/>
            <person name="Sun H."/>
            <person name="Cao Y."/>
            <person name="Gao Q."/>
            <person name="Zheng S."/>
            <person name="Li Y."/>
            <person name="Yu Y."/>
            <person name="Du H."/>
            <person name="Qi M."/>
            <person name="Li Y."/>
            <person name="Yu H."/>
            <person name="Cui Y."/>
            <person name="Wang N."/>
            <person name="Chen C."/>
            <person name="Wu H."/>
            <person name="Zhao Y."/>
            <person name="Zhang J."/>
            <person name="Li Y."/>
            <person name="Zhou W."/>
            <person name="Zhang B."/>
            <person name="Hu W."/>
            <person name="Eijk M."/>
            <person name="Tang J."/>
            <person name="Witsenboer H."/>
            <person name="Zhao S."/>
            <person name="Li Z."/>
            <person name="Zhang A."/>
            <person name="Wang D."/>
            <person name="Liang C."/>
        </authorList>
    </citation>
    <scope>NUCLEOTIDE SEQUENCE [LARGE SCALE GENOMIC DNA]</scope>
    <source>
        <strain evidence="1">cv. G1812</strain>
    </source>
</reference>
<evidence type="ECO:0000313" key="1">
    <source>
        <dbReference type="EnsemblPlants" id="TuG1812G0200000894.01.T03"/>
    </source>
</evidence>
<accession>A0A8R7PA06</accession>
<dbReference type="EnsemblPlants" id="TuG1812G0200000894.01.T03">
    <property type="protein sequence ID" value="TuG1812G0200000894.01.T03"/>
    <property type="gene ID" value="TuG1812G0200000894.01"/>
</dbReference>
<dbReference type="Gramene" id="TuG1812G0200000894.01.T03">
    <property type="protein sequence ID" value="TuG1812G0200000894.01.T03"/>
    <property type="gene ID" value="TuG1812G0200000894.01"/>
</dbReference>
<evidence type="ECO:0000313" key="2">
    <source>
        <dbReference type="Proteomes" id="UP000015106"/>
    </source>
</evidence>
<sequence length="71" mass="8112">MGCICWTQADLTAAEEVQAAADWSHLTTRFEISEYKLSRRMMLTNLAFSVSGIPFYFCKIQYQFVLSSASF</sequence>
<dbReference type="Proteomes" id="UP000015106">
    <property type="component" value="Chromosome 2"/>
</dbReference>
<proteinExistence type="predicted"/>
<dbReference type="AlphaFoldDB" id="A0A8R7PA06"/>
<dbReference type="EnsemblPlants" id="TuG1812G0200000894.01.T01">
    <property type="protein sequence ID" value="TuG1812G0200000894.01.T01"/>
    <property type="gene ID" value="TuG1812G0200000894.01"/>
</dbReference>
<protein>
    <submittedName>
        <fullName evidence="1">Uncharacterized protein</fullName>
    </submittedName>
</protein>
<organism evidence="1 2">
    <name type="scientific">Triticum urartu</name>
    <name type="common">Red wild einkorn</name>
    <name type="synonym">Crithodium urartu</name>
    <dbReference type="NCBI Taxonomy" id="4572"/>
    <lineage>
        <taxon>Eukaryota</taxon>
        <taxon>Viridiplantae</taxon>
        <taxon>Streptophyta</taxon>
        <taxon>Embryophyta</taxon>
        <taxon>Tracheophyta</taxon>
        <taxon>Spermatophyta</taxon>
        <taxon>Magnoliopsida</taxon>
        <taxon>Liliopsida</taxon>
        <taxon>Poales</taxon>
        <taxon>Poaceae</taxon>
        <taxon>BOP clade</taxon>
        <taxon>Pooideae</taxon>
        <taxon>Triticodae</taxon>
        <taxon>Triticeae</taxon>
        <taxon>Triticinae</taxon>
        <taxon>Triticum</taxon>
    </lineage>
</organism>
<name>A0A8R7PA06_TRIUA</name>
<reference evidence="1" key="3">
    <citation type="submission" date="2022-06" db="UniProtKB">
        <authorList>
            <consortium name="EnsemblPlants"/>
        </authorList>
    </citation>
    <scope>IDENTIFICATION</scope>
</reference>
<reference evidence="2" key="1">
    <citation type="journal article" date="2013" name="Nature">
        <title>Draft genome of the wheat A-genome progenitor Triticum urartu.</title>
        <authorList>
            <person name="Ling H.Q."/>
            <person name="Zhao S."/>
            <person name="Liu D."/>
            <person name="Wang J."/>
            <person name="Sun H."/>
            <person name="Zhang C."/>
            <person name="Fan H."/>
            <person name="Li D."/>
            <person name="Dong L."/>
            <person name="Tao Y."/>
            <person name="Gao C."/>
            <person name="Wu H."/>
            <person name="Li Y."/>
            <person name="Cui Y."/>
            <person name="Guo X."/>
            <person name="Zheng S."/>
            <person name="Wang B."/>
            <person name="Yu K."/>
            <person name="Liang Q."/>
            <person name="Yang W."/>
            <person name="Lou X."/>
            <person name="Chen J."/>
            <person name="Feng M."/>
            <person name="Jian J."/>
            <person name="Zhang X."/>
            <person name="Luo G."/>
            <person name="Jiang Y."/>
            <person name="Liu J."/>
            <person name="Wang Z."/>
            <person name="Sha Y."/>
            <person name="Zhang B."/>
            <person name="Wu H."/>
            <person name="Tang D."/>
            <person name="Shen Q."/>
            <person name="Xue P."/>
            <person name="Zou S."/>
            <person name="Wang X."/>
            <person name="Liu X."/>
            <person name="Wang F."/>
            <person name="Yang Y."/>
            <person name="An X."/>
            <person name="Dong Z."/>
            <person name="Zhang K."/>
            <person name="Zhang X."/>
            <person name="Luo M.C."/>
            <person name="Dvorak J."/>
            <person name="Tong Y."/>
            <person name="Wang J."/>
            <person name="Yang H."/>
            <person name="Li Z."/>
            <person name="Wang D."/>
            <person name="Zhang A."/>
            <person name="Wang J."/>
        </authorList>
    </citation>
    <scope>NUCLEOTIDE SEQUENCE</scope>
    <source>
        <strain evidence="2">cv. G1812</strain>
    </source>
</reference>